<dbReference type="InterPro" id="IPR050661">
    <property type="entry name" value="BglG_antiterminators"/>
</dbReference>
<dbReference type="GeneID" id="89588256"/>
<evidence type="ECO:0000259" key="3">
    <source>
        <dbReference type="Pfam" id="PF05043"/>
    </source>
</evidence>
<name>A0A0R2HX29_CARDV</name>
<evidence type="ECO:0000256" key="2">
    <source>
        <dbReference type="ARBA" id="ARBA00023163"/>
    </source>
</evidence>
<dbReference type="PANTHER" id="PTHR30185">
    <property type="entry name" value="CRYPTIC BETA-GLUCOSIDE BGL OPERON ANTITERMINATOR"/>
    <property type="match status" value="1"/>
</dbReference>
<dbReference type="Pfam" id="PF08280">
    <property type="entry name" value="HTH_Mga"/>
    <property type="match status" value="1"/>
</dbReference>
<dbReference type="RefSeq" id="WP_034571174.1">
    <property type="nucleotide sequence ID" value="NZ_JQBS01000007.1"/>
</dbReference>
<evidence type="ECO:0000256" key="1">
    <source>
        <dbReference type="ARBA" id="ARBA00023015"/>
    </source>
</evidence>
<dbReference type="Pfam" id="PF05043">
    <property type="entry name" value="Mga"/>
    <property type="match status" value="1"/>
</dbReference>
<dbReference type="InterPro" id="IPR013199">
    <property type="entry name" value="HTH_Mga_DNA-bd_dom"/>
</dbReference>
<dbReference type="PATRIC" id="fig|1449336.4.peg.264"/>
<reference evidence="5 6" key="1">
    <citation type="journal article" date="2015" name="Genome Announc.">
        <title>Expanding the biotechnology potential of lactobacilli through comparative genomics of 213 strains and associated genera.</title>
        <authorList>
            <person name="Sun Z."/>
            <person name="Harris H.M."/>
            <person name="McCann A."/>
            <person name="Guo C."/>
            <person name="Argimon S."/>
            <person name="Zhang W."/>
            <person name="Yang X."/>
            <person name="Jeffery I.B."/>
            <person name="Cooney J.C."/>
            <person name="Kagawa T.F."/>
            <person name="Liu W."/>
            <person name="Song Y."/>
            <person name="Salvetti E."/>
            <person name="Wrobel A."/>
            <person name="Rasinkangas P."/>
            <person name="Parkhill J."/>
            <person name="Rea M.C."/>
            <person name="O'Sullivan O."/>
            <person name="Ritari J."/>
            <person name="Douillard F.P."/>
            <person name="Paul Ross R."/>
            <person name="Yang R."/>
            <person name="Briner A.E."/>
            <person name="Felis G.E."/>
            <person name="de Vos W.M."/>
            <person name="Barrangou R."/>
            <person name="Klaenhammer T.R."/>
            <person name="Caufield P.W."/>
            <person name="Cui Y."/>
            <person name="Zhang H."/>
            <person name="O'Toole P.W."/>
        </authorList>
    </citation>
    <scope>NUCLEOTIDE SEQUENCE [LARGE SCALE GENOMIC DNA]</scope>
    <source>
        <strain evidence="5 6">DSM 20623</strain>
    </source>
</reference>
<keyword evidence="1" id="KW-0805">Transcription regulation</keyword>
<evidence type="ECO:0000259" key="4">
    <source>
        <dbReference type="Pfam" id="PF08280"/>
    </source>
</evidence>
<keyword evidence="2" id="KW-0804">Transcription</keyword>
<dbReference type="Gene3D" id="1.10.10.10">
    <property type="entry name" value="Winged helix-like DNA-binding domain superfamily/Winged helix DNA-binding domain"/>
    <property type="match status" value="1"/>
</dbReference>
<dbReference type="eggNOG" id="COG3711">
    <property type="taxonomic scope" value="Bacteria"/>
</dbReference>
<organism evidence="5 6">
    <name type="scientific">Carnobacterium divergens DSM 20623</name>
    <dbReference type="NCBI Taxonomy" id="1449336"/>
    <lineage>
        <taxon>Bacteria</taxon>
        <taxon>Bacillati</taxon>
        <taxon>Bacillota</taxon>
        <taxon>Bacilli</taxon>
        <taxon>Lactobacillales</taxon>
        <taxon>Carnobacteriaceae</taxon>
        <taxon>Carnobacterium</taxon>
    </lineage>
</organism>
<dbReference type="Proteomes" id="UP000051658">
    <property type="component" value="Unassembled WGS sequence"/>
</dbReference>
<gene>
    <name evidence="5" type="ORF">IV74_GL000260</name>
</gene>
<feature type="domain" description="M protein trans-acting positive regulator (MGA) HTH" evidence="4">
    <location>
        <begin position="7"/>
        <end position="53"/>
    </location>
</feature>
<dbReference type="EMBL" id="JQBS01000007">
    <property type="protein sequence ID" value="KRN57279.1"/>
    <property type="molecule type" value="Genomic_DNA"/>
</dbReference>
<comment type="caution">
    <text evidence="5">The sequence shown here is derived from an EMBL/GenBank/DDBJ whole genome shotgun (WGS) entry which is preliminary data.</text>
</comment>
<keyword evidence="6" id="KW-1185">Reference proteome</keyword>
<evidence type="ECO:0008006" key="7">
    <source>
        <dbReference type="Google" id="ProtNLM"/>
    </source>
</evidence>
<sequence>MKNLLSEKDERLLQLMELVYKEEGLLIRDICVSLNMTNKTLKTDIERANELFSPIKILETGKGGLKLVIPKNYSIAYIYNCFLLESKEFNILEKLLFCEQYSVDNLAEDMYISSSSLRRIIKKMNSVLKEEEMEIKLNPLKLIGNEIKIINFYIHYLIECYPLNKDVFSKNQVKAVGNLVDYLTDTNNIVLDFFSKERIEIFLLIKLIRIKHGHFFETIVQQDSRINFSALNNTLILKKIENAFRIKVDEQLLLQLFRPFLNGRFCFSYQQLKDSSFINPEVHETILQFECLLENVTREYQIKLPKAEKEKVMVHLCNIRMLQYGKPFILYDHISEVIQYFSKDYSEGMYFILKQIKRIFENEFIEDYELNNYMYVLLTHLEKYFIKMENQFITLNLGIVYYTDENHTKMIKEEVDYRFNDKFNTTIVTGSLHFEQILKNIEKNNYDVIITNLSTLSVSNTEVLCFQIYPTEEDWSELLAAYNLAKLTKKFGK</sequence>
<protein>
    <recommendedName>
        <fullName evidence="7">Mga helix-turn-helix domain-containing protein</fullName>
    </recommendedName>
</protein>
<evidence type="ECO:0000313" key="6">
    <source>
        <dbReference type="Proteomes" id="UP000051658"/>
    </source>
</evidence>
<feature type="domain" description="Mga helix-turn-helix" evidence="3">
    <location>
        <begin position="72"/>
        <end position="156"/>
    </location>
</feature>
<dbReference type="InterPro" id="IPR007737">
    <property type="entry name" value="Mga_HTH"/>
</dbReference>
<dbReference type="AlphaFoldDB" id="A0A0R2HX29"/>
<accession>A0A0R2HX29</accession>
<proteinExistence type="predicted"/>
<evidence type="ECO:0000313" key="5">
    <source>
        <dbReference type="EMBL" id="KRN57279.1"/>
    </source>
</evidence>
<dbReference type="PANTHER" id="PTHR30185:SF18">
    <property type="entry name" value="TRANSCRIPTIONAL REGULATOR MTLR"/>
    <property type="match status" value="1"/>
</dbReference>
<dbReference type="InterPro" id="IPR036388">
    <property type="entry name" value="WH-like_DNA-bd_sf"/>
</dbReference>